<dbReference type="Gene3D" id="1.10.510.10">
    <property type="entry name" value="Transferase(Phosphotransferase) domain 1"/>
    <property type="match status" value="1"/>
</dbReference>
<dbReference type="EMBL" id="KV875098">
    <property type="protein sequence ID" value="OIW29255.1"/>
    <property type="molecule type" value="Genomic_DNA"/>
</dbReference>
<dbReference type="STRING" id="1408157.A0A1J7INS4"/>
<dbReference type="InterPro" id="IPR011009">
    <property type="entry name" value="Kinase-like_dom_sf"/>
</dbReference>
<proteinExistence type="predicted"/>
<dbReference type="PROSITE" id="PS51450">
    <property type="entry name" value="LRR"/>
    <property type="match status" value="1"/>
</dbReference>
<dbReference type="PANTHER" id="PTHR48051">
    <property type="match status" value="1"/>
</dbReference>
<dbReference type="GO" id="GO:0005737">
    <property type="term" value="C:cytoplasm"/>
    <property type="evidence" value="ECO:0007669"/>
    <property type="project" value="TreeGrafter"/>
</dbReference>
<dbReference type="Proteomes" id="UP000182658">
    <property type="component" value="Unassembled WGS sequence"/>
</dbReference>
<dbReference type="OrthoDB" id="1668230at2759"/>
<gene>
    <name evidence="3" type="ORF">CONLIGDRAFT_715624</name>
</gene>
<keyword evidence="4" id="KW-1185">Reference proteome</keyword>
<dbReference type="InterPro" id="IPR032675">
    <property type="entry name" value="LRR_dom_sf"/>
</dbReference>
<evidence type="ECO:0000256" key="1">
    <source>
        <dbReference type="ARBA" id="ARBA00022614"/>
    </source>
</evidence>
<dbReference type="InterPro" id="IPR050216">
    <property type="entry name" value="LRR_domain-containing"/>
</dbReference>
<keyword evidence="2" id="KW-0677">Repeat</keyword>
<dbReference type="InterPro" id="IPR003591">
    <property type="entry name" value="Leu-rich_rpt_typical-subtyp"/>
</dbReference>
<dbReference type="PANTHER" id="PTHR48051:SF1">
    <property type="entry name" value="RAS SUPPRESSOR PROTEIN 1"/>
    <property type="match status" value="1"/>
</dbReference>
<dbReference type="Pfam" id="PF00560">
    <property type="entry name" value="LRR_1"/>
    <property type="match status" value="1"/>
</dbReference>
<evidence type="ECO:0000256" key="2">
    <source>
        <dbReference type="ARBA" id="ARBA00022737"/>
    </source>
</evidence>
<organism evidence="3 4">
    <name type="scientific">Coniochaeta ligniaria NRRL 30616</name>
    <dbReference type="NCBI Taxonomy" id="1408157"/>
    <lineage>
        <taxon>Eukaryota</taxon>
        <taxon>Fungi</taxon>
        <taxon>Dikarya</taxon>
        <taxon>Ascomycota</taxon>
        <taxon>Pezizomycotina</taxon>
        <taxon>Sordariomycetes</taxon>
        <taxon>Sordariomycetidae</taxon>
        <taxon>Coniochaetales</taxon>
        <taxon>Coniochaetaceae</taxon>
        <taxon>Coniochaeta</taxon>
    </lineage>
</organism>
<dbReference type="SUPFAM" id="SSF52058">
    <property type="entry name" value="L domain-like"/>
    <property type="match status" value="1"/>
</dbReference>
<protein>
    <submittedName>
        <fullName evidence="3">L domain-like protein</fullName>
    </submittedName>
</protein>
<evidence type="ECO:0000313" key="3">
    <source>
        <dbReference type="EMBL" id="OIW29255.1"/>
    </source>
</evidence>
<name>A0A1J7INS4_9PEZI</name>
<evidence type="ECO:0000313" key="4">
    <source>
        <dbReference type="Proteomes" id="UP000182658"/>
    </source>
</evidence>
<sequence>MQTLNVSNEQELEALQRGDYRLAGIKNLNLNLPLYSFPAEILPLGDLEMLDLSASGLSSLPEEFSVCLPKLEILSLSDCAFSIFPASIAACPNLVMVNLNRNGMTTVPEGAIPTSLRWLFLTDNHLRSLPDSIGNCSELTHCRLSANQLRKLPTSMARCRELTLLRLSSNNFSSLPTWLFRLPKLAYLSFAGNPCSSYSPIDYPPCSRNRDWVYLDAPNRKISAANIFINRRELGSSITSVAHEGLFRRPRNHRYNKVVFRVFVGENAQDGTPEDEIAAHLKAGSHHHLICPIAWFRAADLQHWEREDCDETFHGGLVMQRMPPGYRVLTAGRAKQPYPSERHTPRPVKISQLSVEECLGILHSISAVAWHLHNRGVAHGDLVGYNVYHNITQDHTLLVDFGAATIYTSDAVEEVRPCIERIEVLAFGKMLEHVMSLANPWCRWGRVMDPPSGLDGERAELWTFDRRVCAELDRLTTRCLREDVLDRPSFFDIQRELGSLVDGYQSIRDYHLYPMSWTVAH</sequence>
<dbReference type="InParanoid" id="A0A1J7INS4"/>
<dbReference type="SMART" id="SM00369">
    <property type="entry name" value="LRR_TYP"/>
    <property type="match status" value="4"/>
</dbReference>
<dbReference type="AlphaFoldDB" id="A0A1J7INS4"/>
<accession>A0A1J7INS4</accession>
<keyword evidence="1" id="KW-0433">Leucine-rich repeat</keyword>
<dbReference type="SUPFAM" id="SSF56112">
    <property type="entry name" value="Protein kinase-like (PK-like)"/>
    <property type="match status" value="1"/>
</dbReference>
<dbReference type="InterPro" id="IPR001611">
    <property type="entry name" value="Leu-rich_rpt"/>
</dbReference>
<dbReference type="Gene3D" id="3.80.10.10">
    <property type="entry name" value="Ribonuclease Inhibitor"/>
    <property type="match status" value="2"/>
</dbReference>
<reference evidence="3 4" key="1">
    <citation type="submission" date="2016-10" db="EMBL/GenBank/DDBJ databases">
        <title>Draft genome sequence of Coniochaeta ligniaria NRRL30616, a lignocellulolytic fungus for bioabatement of inhibitors in plant biomass hydrolysates.</title>
        <authorList>
            <consortium name="DOE Joint Genome Institute"/>
            <person name="Jimenez D.J."/>
            <person name="Hector R.E."/>
            <person name="Riley R."/>
            <person name="Sun H."/>
            <person name="Grigoriev I.V."/>
            <person name="Van Elsas J.D."/>
            <person name="Nichols N.N."/>
        </authorList>
    </citation>
    <scope>NUCLEOTIDE SEQUENCE [LARGE SCALE GENOMIC DNA]</scope>
    <source>
        <strain evidence="3 4">NRRL 30616</strain>
    </source>
</reference>